<accession>A0A9D4JBN0</accession>
<protein>
    <submittedName>
        <fullName evidence="1">Uncharacterized protein</fullName>
    </submittedName>
</protein>
<dbReference type="EMBL" id="JAIWYP010000007">
    <property type="protein sequence ID" value="KAH3802072.1"/>
    <property type="molecule type" value="Genomic_DNA"/>
</dbReference>
<dbReference type="AlphaFoldDB" id="A0A9D4JBN0"/>
<organism evidence="1 2">
    <name type="scientific">Dreissena polymorpha</name>
    <name type="common">Zebra mussel</name>
    <name type="synonym">Mytilus polymorpha</name>
    <dbReference type="NCBI Taxonomy" id="45954"/>
    <lineage>
        <taxon>Eukaryota</taxon>
        <taxon>Metazoa</taxon>
        <taxon>Spiralia</taxon>
        <taxon>Lophotrochozoa</taxon>
        <taxon>Mollusca</taxon>
        <taxon>Bivalvia</taxon>
        <taxon>Autobranchia</taxon>
        <taxon>Heteroconchia</taxon>
        <taxon>Euheterodonta</taxon>
        <taxon>Imparidentia</taxon>
        <taxon>Neoheterodontei</taxon>
        <taxon>Myida</taxon>
        <taxon>Dreissenoidea</taxon>
        <taxon>Dreissenidae</taxon>
        <taxon>Dreissena</taxon>
    </lineage>
</organism>
<sequence length="104" mass="11333">MHEHLLDNKEYEALVGAPVYIWVAKTSFGLGTISAVDLKTPNGLFITINDRTEGESFCKSGDSGAIGCATDRKERTVYAVAMNVGKLESYGSTNTTNQQPRFIN</sequence>
<comment type="caution">
    <text evidence="1">The sequence shown here is derived from an EMBL/GenBank/DDBJ whole genome shotgun (WGS) entry which is preliminary data.</text>
</comment>
<proteinExistence type="predicted"/>
<gene>
    <name evidence="1" type="ORF">DPMN_155740</name>
</gene>
<evidence type="ECO:0000313" key="1">
    <source>
        <dbReference type="EMBL" id="KAH3802072.1"/>
    </source>
</evidence>
<name>A0A9D4JBN0_DREPO</name>
<evidence type="ECO:0000313" key="2">
    <source>
        <dbReference type="Proteomes" id="UP000828390"/>
    </source>
</evidence>
<dbReference type="Proteomes" id="UP000828390">
    <property type="component" value="Unassembled WGS sequence"/>
</dbReference>
<keyword evidence="2" id="KW-1185">Reference proteome</keyword>
<reference evidence="1" key="2">
    <citation type="submission" date="2020-11" db="EMBL/GenBank/DDBJ databases">
        <authorList>
            <person name="McCartney M.A."/>
            <person name="Auch B."/>
            <person name="Kono T."/>
            <person name="Mallez S."/>
            <person name="Becker A."/>
            <person name="Gohl D.M."/>
            <person name="Silverstein K.A.T."/>
            <person name="Koren S."/>
            <person name="Bechman K.B."/>
            <person name="Herman A."/>
            <person name="Abrahante J.E."/>
            <person name="Garbe J."/>
        </authorList>
    </citation>
    <scope>NUCLEOTIDE SEQUENCE</scope>
    <source>
        <strain evidence="1">Duluth1</strain>
        <tissue evidence="1">Whole animal</tissue>
    </source>
</reference>
<reference evidence="1" key="1">
    <citation type="journal article" date="2019" name="bioRxiv">
        <title>The Genome of the Zebra Mussel, Dreissena polymorpha: A Resource for Invasive Species Research.</title>
        <authorList>
            <person name="McCartney M.A."/>
            <person name="Auch B."/>
            <person name="Kono T."/>
            <person name="Mallez S."/>
            <person name="Zhang Y."/>
            <person name="Obille A."/>
            <person name="Becker A."/>
            <person name="Abrahante J.E."/>
            <person name="Garbe J."/>
            <person name="Badalamenti J.P."/>
            <person name="Herman A."/>
            <person name="Mangelson H."/>
            <person name="Liachko I."/>
            <person name="Sullivan S."/>
            <person name="Sone E.D."/>
            <person name="Koren S."/>
            <person name="Silverstein K.A.T."/>
            <person name="Beckman K.B."/>
            <person name="Gohl D.M."/>
        </authorList>
    </citation>
    <scope>NUCLEOTIDE SEQUENCE</scope>
    <source>
        <strain evidence="1">Duluth1</strain>
        <tissue evidence="1">Whole animal</tissue>
    </source>
</reference>